<protein>
    <submittedName>
        <fullName evidence="1">Uncharacterized protein</fullName>
    </submittedName>
</protein>
<proteinExistence type="predicted"/>
<evidence type="ECO:0000313" key="2">
    <source>
        <dbReference type="Proteomes" id="UP000468735"/>
    </source>
</evidence>
<sequence>MPESEVQRWYPRVLLSEWSGLAVGEELFETGCVDVQELILRSGGRVRASGRVVSADDAVWFEPPLPQNQVLYAPGHEPTPCPSGYGVRVTGVDVRRLDRRREKDGAVEGYATLTGTWLGDHLVADLQEPPVWHSPVVPEWKLPPCPAPVGGWPHLARRLDGPSEQECAALGITSVVTFRPSPSQAVLVLAAERPQQAREVLGPRYGKRLCVVPSRWSYAQLKAVTEQADMVEQWLVYRRAMTATTDGQVMVTIDVVHVLPAFAQWMTTTPDGLIRVRAWLTPVT</sequence>
<comment type="caution">
    <text evidence="1">The sequence shown here is derived from an EMBL/GenBank/DDBJ whole genome shotgun (WGS) entry which is preliminary data.</text>
</comment>
<gene>
    <name evidence="1" type="ORF">F8566_17520</name>
</gene>
<reference evidence="1 2" key="1">
    <citation type="submission" date="2019-09" db="EMBL/GenBank/DDBJ databases">
        <title>Actinomadura physcomitrii sp. nov., a novel actinomycete isolated from moss [Physcomitrium sphaericum (Ludw) Fuernr].</title>
        <authorList>
            <person name="Zhuang X."/>
            <person name="Liu C."/>
        </authorList>
    </citation>
    <scope>NUCLEOTIDE SEQUENCE [LARGE SCALE GENOMIC DNA]</scope>
    <source>
        <strain evidence="1 2">HMC1</strain>
    </source>
</reference>
<accession>A0A6H9Z509</accession>
<keyword evidence="2" id="KW-1185">Reference proteome</keyword>
<dbReference type="Proteomes" id="UP000468735">
    <property type="component" value="Unassembled WGS sequence"/>
</dbReference>
<dbReference type="AlphaFoldDB" id="A0A6H9Z509"/>
<name>A0A6H9Z509_9ACTN</name>
<dbReference type="EMBL" id="WBMT01000007">
    <property type="protein sequence ID" value="KAB2348572.1"/>
    <property type="molecule type" value="Genomic_DNA"/>
</dbReference>
<organism evidence="1 2">
    <name type="scientific">Actinomadura rudentiformis</name>
    <dbReference type="NCBI Taxonomy" id="359158"/>
    <lineage>
        <taxon>Bacteria</taxon>
        <taxon>Bacillati</taxon>
        <taxon>Actinomycetota</taxon>
        <taxon>Actinomycetes</taxon>
        <taxon>Streptosporangiales</taxon>
        <taxon>Thermomonosporaceae</taxon>
        <taxon>Actinomadura</taxon>
    </lineage>
</organism>
<dbReference type="RefSeq" id="WP_151561300.1">
    <property type="nucleotide sequence ID" value="NZ_WBMT01000007.1"/>
</dbReference>
<evidence type="ECO:0000313" key="1">
    <source>
        <dbReference type="EMBL" id="KAB2348572.1"/>
    </source>
</evidence>